<dbReference type="PANTHER" id="PTHR22667">
    <property type="entry name" value="AT01380P-RELATED"/>
    <property type="match status" value="1"/>
</dbReference>
<evidence type="ECO:0000259" key="1">
    <source>
        <dbReference type="SMART" id="SM00875"/>
    </source>
</evidence>
<dbReference type="RefSeq" id="XP_030381992.1">
    <property type="nucleotide sequence ID" value="XM_030526132.1"/>
</dbReference>
<evidence type="ECO:0000313" key="2">
    <source>
        <dbReference type="Proteomes" id="UP000504634"/>
    </source>
</evidence>
<dbReference type="InterPro" id="IPR031750">
    <property type="entry name" value="DUF4734"/>
</dbReference>
<gene>
    <name evidence="3" type="primary">LOC115629631</name>
</gene>
<dbReference type="PANTHER" id="PTHR22667:SF0">
    <property type="entry name" value="AT01380P-RELATED"/>
    <property type="match status" value="1"/>
</dbReference>
<dbReference type="SMART" id="SM00875">
    <property type="entry name" value="BACK"/>
    <property type="match status" value="1"/>
</dbReference>
<protein>
    <submittedName>
        <fullName evidence="3">Uncharacterized protein LOC115629631</fullName>
    </submittedName>
</protein>
<organism evidence="2 3">
    <name type="scientific">Drosophila lebanonensis</name>
    <name type="common">Fruit fly</name>
    <name type="synonym">Scaptodrosophila lebanonensis</name>
    <dbReference type="NCBI Taxonomy" id="7225"/>
    <lineage>
        <taxon>Eukaryota</taxon>
        <taxon>Metazoa</taxon>
        <taxon>Ecdysozoa</taxon>
        <taxon>Arthropoda</taxon>
        <taxon>Hexapoda</taxon>
        <taxon>Insecta</taxon>
        <taxon>Pterygota</taxon>
        <taxon>Neoptera</taxon>
        <taxon>Endopterygota</taxon>
        <taxon>Diptera</taxon>
        <taxon>Brachycera</taxon>
        <taxon>Muscomorpha</taxon>
        <taxon>Ephydroidea</taxon>
        <taxon>Drosophilidae</taxon>
        <taxon>Scaptodrosophila</taxon>
    </lineage>
</organism>
<dbReference type="GeneID" id="115629631"/>
<dbReference type="OrthoDB" id="6350321at2759"/>
<dbReference type="Pfam" id="PF15881">
    <property type="entry name" value="DUF4734"/>
    <property type="match status" value="1"/>
</dbReference>
<dbReference type="InterPro" id="IPR011705">
    <property type="entry name" value="BACK"/>
</dbReference>
<sequence>MSEKPKVKEEPNVETNTELVKFTNQPDVSVTISPSGAVLTPRWFWRDYIDSQTVPRHQVHQLIRAAGLAHAIEFSSPLSVRSKLCVVRTSNNDLVARDVDLSLGVPDHNVLNIIDISRHRKFRPVSKTFSIGGMGDSSTQKYVIYDKELESEASLARRTCHDFELVWKPLSANLNVSTARYFITEESNILEPYQVLAKAVRQFWHDNLELQVESKFFHVDRYVFTRHANNFADCCNLFLQIPVHKVQMGVLTRLYGWMLDEKSELLIEEQLVPMFISAKFLGVRELIEQYWHTFSISGDLGLWEQDAFHAYLAAREHRCEEMMALMLTRVRKMFLPLVASLEFLQLEVNEVAYLLRQDTLCVNSEDEVFFAAIRWLDYKWPSRKESIATVMASVRFRHLAPWIRRSICCAPENAVLKEVGHTCQVVAFLWDAAKFCLAAINFESPHHARCPIIRKYRNEKCDERFWVYCPGVPHHHDVKCPRFRELTYETFNLHLVRVQNYAVAYAQALKYVPNKFWNTYHCCKDQDLKSPDRRKCPRPPVYVLEEEHD</sequence>
<dbReference type="AlphaFoldDB" id="A0A6J2U4D4"/>
<dbReference type="Pfam" id="PF07707">
    <property type="entry name" value="BACK"/>
    <property type="match status" value="1"/>
</dbReference>
<dbReference type="Proteomes" id="UP000504634">
    <property type="component" value="Unplaced"/>
</dbReference>
<evidence type="ECO:0000313" key="3">
    <source>
        <dbReference type="RefSeq" id="XP_030381992.1"/>
    </source>
</evidence>
<dbReference type="Gene3D" id="1.25.40.420">
    <property type="match status" value="1"/>
</dbReference>
<name>A0A6J2U4D4_DROLE</name>
<reference evidence="3" key="1">
    <citation type="submission" date="2025-08" db="UniProtKB">
        <authorList>
            <consortium name="RefSeq"/>
        </authorList>
    </citation>
    <scope>IDENTIFICATION</scope>
    <source>
        <strain evidence="3">11010-0011.00</strain>
        <tissue evidence="3">Whole body</tissue>
    </source>
</reference>
<proteinExistence type="predicted"/>
<accession>A0A6J2U4D4</accession>
<keyword evidence="2" id="KW-1185">Reference proteome</keyword>
<feature type="domain" description="BACK" evidence="1">
    <location>
        <begin position="307"/>
        <end position="408"/>
    </location>
</feature>